<feature type="compositionally biased region" description="Low complexity" evidence="1">
    <location>
        <begin position="16"/>
        <end position="27"/>
    </location>
</feature>
<reference evidence="2" key="1">
    <citation type="journal article" date="2021" name="Proc. Natl. Acad. Sci. U.S.A.">
        <title>Three genomes in the algal genus Volvox reveal the fate of a haploid sex-determining region after a transition to homothallism.</title>
        <authorList>
            <person name="Yamamoto K."/>
            <person name="Hamaji T."/>
            <person name="Kawai-Toyooka H."/>
            <person name="Matsuzaki R."/>
            <person name="Takahashi F."/>
            <person name="Nishimura Y."/>
            <person name="Kawachi M."/>
            <person name="Noguchi H."/>
            <person name="Minakuchi Y."/>
            <person name="Umen J.G."/>
            <person name="Toyoda A."/>
            <person name="Nozaki H."/>
        </authorList>
    </citation>
    <scope>NUCLEOTIDE SEQUENCE</scope>
    <source>
        <strain evidence="2">NIES-3780</strain>
    </source>
</reference>
<sequence>RQQQGSQRDPSHRPRLLPQQSLRQQTPAPHLPWSPLRGLAILASRLSGNPTGDPPPPPPPPPGDDVILAPTLRFGSGTGRTMGIMRRLLGPQSSMPRQAPLRPRAWAGTGDGSILIGGTATAANAFGANGTSLRTISTVDGAPTDEQMNRRPMLVRPGSVAGVCDSSRGVIGLRASMRWYLNSFRRAPAPALEEPGSTAASSS</sequence>
<accession>A0A8J4F0P6</accession>
<feature type="non-terminal residue" evidence="2">
    <location>
        <position position="1"/>
    </location>
</feature>
<feature type="region of interest" description="Disordered" evidence="1">
    <location>
        <begin position="1"/>
        <end position="80"/>
    </location>
</feature>
<feature type="compositionally biased region" description="Pro residues" evidence="1">
    <location>
        <begin position="52"/>
        <end position="63"/>
    </location>
</feature>
<protein>
    <submittedName>
        <fullName evidence="2">Uncharacterized protein</fullName>
    </submittedName>
</protein>
<feature type="non-terminal residue" evidence="2">
    <location>
        <position position="203"/>
    </location>
</feature>
<evidence type="ECO:0000256" key="1">
    <source>
        <dbReference type="SAM" id="MobiDB-lite"/>
    </source>
</evidence>
<evidence type="ECO:0000313" key="2">
    <source>
        <dbReference type="EMBL" id="GIL55073.1"/>
    </source>
</evidence>
<name>A0A8J4F0P6_9CHLO</name>
<dbReference type="AlphaFoldDB" id="A0A8J4F0P6"/>
<comment type="caution">
    <text evidence="2">The sequence shown here is derived from an EMBL/GenBank/DDBJ whole genome shotgun (WGS) entry which is preliminary data.</text>
</comment>
<dbReference type="EMBL" id="BNCO01000020">
    <property type="protein sequence ID" value="GIL55073.1"/>
    <property type="molecule type" value="Genomic_DNA"/>
</dbReference>
<organism evidence="2 3">
    <name type="scientific">Volvox africanus</name>
    <dbReference type="NCBI Taxonomy" id="51714"/>
    <lineage>
        <taxon>Eukaryota</taxon>
        <taxon>Viridiplantae</taxon>
        <taxon>Chlorophyta</taxon>
        <taxon>core chlorophytes</taxon>
        <taxon>Chlorophyceae</taxon>
        <taxon>CS clade</taxon>
        <taxon>Chlamydomonadales</taxon>
        <taxon>Volvocaceae</taxon>
        <taxon>Volvox</taxon>
    </lineage>
</organism>
<gene>
    <name evidence="2" type="ORF">Vafri_10590</name>
</gene>
<dbReference type="Proteomes" id="UP000747399">
    <property type="component" value="Unassembled WGS sequence"/>
</dbReference>
<keyword evidence="3" id="KW-1185">Reference proteome</keyword>
<evidence type="ECO:0000313" key="3">
    <source>
        <dbReference type="Proteomes" id="UP000747399"/>
    </source>
</evidence>
<proteinExistence type="predicted"/>